<dbReference type="Proteomes" id="UP000529310">
    <property type="component" value="Unassembled WGS sequence"/>
</dbReference>
<evidence type="ECO:0000313" key="3">
    <source>
        <dbReference type="Proteomes" id="UP000529310"/>
    </source>
</evidence>
<dbReference type="EC" id="6.3.5.2" evidence="2"/>
<dbReference type="SUPFAM" id="SSF52317">
    <property type="entry name" value="Class I glutamine amidotransferase-like"/>
    <property type="match status" value="1"/>
</dbReference>
<name>A0A7W4V1V2_9MICO</name>
<dbReference type="GO" id="GO:0005829">
    <property type="term" value="C:cytosol"/>
    <property type="evidence" value="ECO:0007669"/>
    <property type="project" value="TreeGrafter"/>
</dbReference>
<evidence type="ECO:0000259" key="1">
    <source>
        <dbReference type="Pfam" id="PF00117"/>
    </source>
</evidence>
<proteinExistence type="predicted"/>
<protein>
    <submittedName>
        <fullName evidence="2">GMP synthase (Glutamine-hydrolyzing)</fullName>
        <ecNumber evidence="2">6.3.5.2</ecNumber>
    </submittedName>
</protein>
<keyword evidence="3" id="KW-1185">Reference proteome</keyword>
<dbReference type="GO" id="GO:0003922">
    <property type="term" value="F:GMP synthase (glutamine-hydrolyzing) activity"/>
    <property type="evidence" value="ECO:0007669"/>
    <property type="project" value="UniProtKB-EC"/>
</dbReference>
<gene>
    <name evidence="2" type="ORF">FHX49_000894</name>
</gene>
<feature type="domain" description="Glutamine amidotransferase" evidence="1">
    <location>
        <begin position="53"/>
        <end position="201"/>
    </location>
</feature>
<dbReference type="Gene3D" id="3.40.50.880">
    <property type="match status" value="1"/>
</dbReference>
<dbReference type="InterPro" id="IPR017926">
    <property type="entry name" value="GATASE"/>
</dbReference>
<evidence type="ECO:0000313" key="2">
    <source>
        <dbReference type="EMBL" id="MBB2975328.1"/>
    </source>
</evidence>
<accession>A0A7W4V1V2</accession>
<dbReference type="PANTHER" id="PTHR42695:SF5">
    <property type="entry name" value="GLUTAMINE AMIDOTRANSFERASE YLR126C-RELATED"/>
    <property type="match status" value="1"/>
</dbReference>
<dbReference type="InterPro" id="IPR044992">
    <property type="entry name" value="ChyE-like"/>
</dbReference>
<organism evidence="2 3">
    <name type="scientific">Microbacterium endophyticum</name>
    <dbReference type="NCBI Taxonomy" id="1526412"/>
    <lineage>
        <taxon>Bacteria</taxon>
        <taxon>Bacillati</taxon>
        <taxon>Actinomycetota</taxon>
        <taxon>Actinomycetes</taxon>
        <taxon>Micrococcales</taxon>
        <taxon>Microbacteriaceae</taxon>
        <taxon>Microbacterium</taxon>
    </lineage>
</organism>
<dbReference type="RefSeq" id="WP_165139981.1">
    <property type="nucleotide sequence ID" value="NZ_CP049255.1"/>
</dbReference>
<dbReference type="PANTHER" id="PTHR42695">
    <property type="entry name" value="GLUTAMINE AMIDOTRANSFERASE YLR126C-RELATED"/>
    <property type="match status" value="1"/>
</dbReference>
<keyword evidence="2" id="KW-0436">Ligase</keyword>
<sequence length="247" mass="26347">MARALLYVCVRPQRDAADGEYESFRIAMGLERSELARHDLVEAPLSSGVFDSYSGFIVGGSPFNVADPESSKPAAQLQVETGLEAIAAEAAAAQTSAMFTCFGIGIVARMLGTPVSRAYPEDTGPTTVTLTAAGEADPLTGTMSPTFTAFTAHKEGAATLPDGAVQLATNDDCPVQAFRVGDRLYATQFHPEPTPQAFTERMTIYRDGGYFDSRDYDAVAARVLAASVTEPPRLLRAFALMCESNDR</sequence>
<reference evidence="2 3" key="1">
    <citation type="submission" date="2020-08" db="EMBL/GenBank/DDBJ databases">
        <title>Sequencing the genomes of 1000 actinobacteria strains.</title>
        <authorList>
            <person name="Klenk H.-P."/>
        </authorList>
    </citation>
    <scope>NUCLEOTIDE SEQUENCE [LARGE SCALE GENOMIC DNA]</scope>
    <source>
        <strain evidence="2 3">DSM 27099</strain>
    </source>
</reference>
<dbReference type="CDD" id="cd01741">
    <property type="entry name" value="GATase1_1"/>
    <property type="match status" value="1"/>
</dbReference>
<dbReference type="EMBL" id="JACHWQ010000002">
    <property type="protein sequence ID" value="MBB2975328.1"/>
    <property type="molecule type" value="Genomic_DNA"/>
</dbReference>
<comment type="caution">
    <text evidence="2">The sequence shown here is derived from an EMBL/GenBank/DDBJ whole genome shotgun (WGS) entry which is preliminary data.</text>
</comment>
<dbReference type="Pfam" id="PF00117">
    <property type="entry name" value="GATase"/>
    <property type="match status" value="1"/>
</dbReference>
<dbReference type="AlphaFoldDB" id="A0A7W4V1V2"/>
<dbReference type="InterPro" id="IPR029062">
    <property type="entry name" value="Class_I_gatase-like"/>
</dbReference>